<name>A0A5J4S4E4_9ZZZZ</name>
<organism evidence="1">
    <name type="scientific">termite gut metagenome</name>
    <dbReference type="NCBI Taxonomy" id="433724"/>
    <lineage>
        <taxon>unclassified sequences</taxon>
        <taxon>metagenomes</taxon>
        <taxon>organismal metagenomes</taxon>
    </lineage>
</organism>
<dbReference type="SUPFAM" id="SSF82679">
    <property type="entry name" value="N-utilization substance G protein NusG, N-terminal domain"/>
    <property type="match status" value="1"/>
</dbReference>
<comment type="caution">
    <text evidence="1">The sequence shown here is derived from an EMBL/GenBank/DDBJ whole genome shotgun (WGS) entry which is preliminary data.</text>
</comment>
<proteinExistence type="predicted"/>
<dbReference type="InterPro" id="IPR036735">
    <property type="entry name" value="NGN_dom_sf"/>
</dbReference>
<reference evidence="1" key="1">
    <citation type="submission" date="2019-03" db="EMBL/GenBank/DDBJ databases">
        <title>Single cell metagenomics reveals metabolic interactions within the superorganism composed of flagellate Streblomastix strix and complex community of Bacteroidetes bacteria on its surface.</title>
        <authorList>
            <person name="Treitli S.C."/>
            <person name="Kolisko M."/>
            <person name="Husnik F."/>
            <person name="Keeling P."/>
            <person name="Hampl V."/>
        </authorList>
    </citation>
    <scope>NUCLEOTIDE SEQUENCE</scope>
    <source>
        <strain evidence="1">STM</strain>
    </source>
</reference>
<dbReference type="GO" id="GO:0006354">
    <property type="term" value="P:DNA-templated transcription elongation"/>
    <property type="evidence" value="ECO:0007669"/>
    <property type="project" value="InterPro"/>
</dbReference>
<gene>
    <name evidence="1" type="ORF">EZS27_011494</name>
</gene>
<evidence type="ECO:0000313" key="1">
    <source>
        <dbReference type="EMBL" id="KAA6340638.1"/>
    </source>
</evidence>
<dbReference type="AlphaFoldDB" id="A0A5J4S4E4"/>
<sequence length="57" mass="6966">MSEKQEYWFVARTRRNREFALRDSLKKLEVGYFLPTRVIVRQLRCRHVRVEVPSICV</sequence>
<accession>A0A5J4S4E4</accession>
<protein>
    <recommendedName>
        <fullName evidence="2">Transcription antitermination protein RfaH</fullName>
    </recommendedName>
</protein>
<evidence type="ECO:0008006" key="2">
    <source>
        <dbReference type="Google" id="ProtNLM"/>
    </source>
</evidence>
<dbReference type="EMBL" id="SNRY01000445">
    <property type="protein sequence ID" value="KAA6340638.1"/>
    <property type="molecule type" value="Genomic_DNA"/>
</dbReference>